<dbReference type="GO" id="GO:0051287">
    <property type="term" value="F:NAD binding"/>
    <property type="evidence" value="ECO:0007669"/>
    <property type="project" value="UniProtKB-UniRule"/>
</dbReference>
<protein>
    <recommendedName>
        <fullName evidence="6">L-aspartate dehydrogenase</fullName>
        <ecNumber evidence="6">1.4.1.21</ecNumber>
    </recommendedName>
</protein>
<dbReference type="InterPro" id="IPR005106">
    <property type="entry name" value="Asp/hSer_DH_NAD-bd"/>
</dbReference>
<feature type="domain" description="Aspartate dehydrogenase" evidence="7">
    <location>
        <begin position="161"/>
        <end position="248"/>
    </location>
</feature>
<evidence type="ECO:0000256" key="3">
    <source>
        <dbReference type="ARBA" id="ARBA00022857"/>
    </source>
</evidence>
<feature type="binding site" evidence="6">
    <location>
        <position position="183"/>
    </location>
    <ligand>
        <name>NAD(+)</name>
        <dbReference type="ChEBI" id="CHEBI:57540"/>
    </ligand>
</feature>
<dbReference type="Pfam" id="PF03447">
    <property type="entry name" value="NAD_binding_3"/>
    <property type="match status" value="1"/>
</dbReference>
<keyword evidence="10" id="KW-1185">Reference proteome</keyword>
<accession>A0A5C4VLG9</accession>
<reference evidence="9 10" key="1">
    <citation type="journal article" date="2016" name="Int. J. Syst. Evol. Microbiol.">
        <title>Nocardioides albidus sp. nov., an actinobacterium isolated from garden soil.</title>
        <authorList>
            <person name="Singh H."/>
            <person name="Du J."/>
            <person name="Trinh H."/>
            <person name="Won K."/>
            <person name="Yang J.E."/>
            <person name="Yin C."/>
            <person name="Kook M."/>
            <person name="Yi T.H."/>
        </authorList>
    </citation>
    <scope>NUCLEOTIDE SEQUENCE [LARGE SCALE GENOMIC DNA]</scope>
    <source>
        <strain evidence="9 10">CCTCC AB 2015297</strain>
    </source>
</reference>
<dbReference type="InterPro" id="IPR036291">
    <property type="entry name" value="NAD(P)-bd_dom_sf"/>
</dbReference>
<dbReference type="GO" id="GO:0016639">
    <property type="term" value="F:oxidoreductase activity, acting on the CH-NH2 group of donors, NAD or NADP as acceptor"/>
    <property type="evidence" value="ECO:0007669"/>
    <property type="project" value="UniProtKB-UniRule"/>
</dbReference>
<dbReference type="InterPro" id="IPR020626">
    <property type="entry name" value="Asp_DH_prok"/>
</dbReference>
<feature type="domain" description="Aspartate/homoserine dehydrogenase NAD-binding" evidence="8">
    <location>
        <begin position="8"/>
        <end position="101"/>
    </location>
</feature>
<evidence type="ECO:0000256" key="2">
    <source>
        <dbReference type="ARBA" id="ARBA00022642"/>
    </source>
</evidence>
<dbReference type="InterPro" id="IPR002811">
    <property type="entry name" value="Asp_DH"/>
</dbReference>
<dbReference type="PIRSF" id="PIRSF005227">
    <property type="entry name" value="Asp_dh_NAD_syn"/>
    <property type="match status" value="1"/>
</dbReference>
<keyword evidence="2 6" id="KW-0662">Pyridine nucleotide biosynthesis</keyword>
<dbReference type="EMBL" id="VDMP01000027">
    <property type="protein sequence ID" value="TNM36179.1"/>
    <property type="molecule type" value="Genomic_DNA"/>
</dbReference>
<comment type="catalytic activity">
    <reaction evidence="6">
        <text>L-aspartate + NADP(+) + H2O = oxaloacetate + NH4(+) + NADPH + H(+)</text>
        <dbReference type="Rhea" id="RHEA:11784"/>
        <dbReference type="ChEBI" id="CHEBI:15377"/>
        <dbReference type="ChEBI" id="CHEBI:15378"/>
        <dbReference type="ChEBI" id="CHEBI:16452"/>
        <dbReference type="ChEBI" id="CHEBI:28938"/>
        <dbReference type="ChEBI" id="CHEBI:29991"/>
        <dbReference type="ChEBI" id="CHEBI:57783"/>
        <dbReference type="ChEBI" id="CHEBI:58349"/>
        <dbReference type="EC" id="1.4.1.21"/>
    </reaction>
</comment>
<sequence length="265" mass="27212">MTKIAVIGAGAIGRPVVEALLAGAIDDVEVIGVVNDKPLPDGFPVPQIHLAEAIATSDVIVECAGQAVVARHAVEILESGRDLLVTSAGALADAGLATRMTAAGPGRFVVTSGAVGGVDLLVSAGSYGSVQRASVTTTKLPGALLQPWMDDATQERIRTTTEPITIFEGTAEEAARFFPRSLNVAATVGLALGSLDLVEVRLIADPAAELTSHVIEADTDAGSYRFEIRNHPSPDNPRTSGVVARAVVRSLSVLVGRPVGAVSII</sequence>
<dbReference type="GO" id="GO:0033735">
    <property type="term" value="F:aspartate dehydrogenase [NAD(P)+] activity"/>
    <property type="evidence" value="ECO:0007669"/>
    <property type="project" value="UniProtKB-EC"/>
</dbReference>
<comment type="caution">
    <text evidence="9">The sequence shown here is derived from an EMBL/GenBank/DDBJ whole genome shotgun (WGS) entry which is preliminary data.</text>
</comment>
<evidence type="ECO:0000259" key="8">
    <source>
        <dbReference type="Pfam" id="PF03447"/>
    </source>
</evidence>
<comment type="pathway">
    <text evidence="6">Cofactor biosynthesis; NAD(+) biosynthesis; iminoaspartate from L-aspartate (dehydrogenase route): step 1/1.</text>
</comment>
<name>A0A5C4VLG9_9ACTN</name>
<evidence type="ECO:0000256" key="5">
    <source>
        <dbReference type="ARBA" id="ARBA00023027"/>
    </source>
</evidence>
<dbReference type="Gene3D" id="3.30.360.10">
    <property type="entry name" value="Dihydrodipicolinate Reductase, domain 2"/>
    <property type="match status" value="1"/>
</dbReference>
<evidence type="ECO:0000313" key="10">
    <source>
        <dbReference type="Proteomes" id="UP000313231"/>
    </source>
</evidence>
<dbReference type="RefSeq" id="WP_139624367.1">
    <property type="nucleotide sequence ID" value="NZ_VDMP01000027.1"/>
</dbReference>
<dbReference type="InterPro" id="IPR011182">
    <property type="entry name" value="L-Asp_DH"/>
</dbReference>
<comment type="miscellaneous">
    <text evidence="6">The iminoaspartate product is unstable in aqueous solution and can decompose to oxaloacetate and ammonia.</text>
</comment>
<keyword evidence="5 6" id="KW-0520">NAD</keyword>
<evidence type="ECO:0000256" key="1">
    <source>
        <dbReference type="ARBA" id="ARBA00008331"/>
    </source>
</evidence>
<dbReference type="GO" id="GO:0050661">
    <property type="term" value="F:NADP binding"/>
    <property type="evidence" value="ECO:0007669"/>
    <property type="project" value="UniProtKB-UniRule"/>
</dbReference>
<dbReference type="Gene3D" id="3.40.50.720">
    <property type="entry name" value="NAD(P)-binding Rossmann-like Domain"/>
    <property type="match status" value="1"/>
</dbReference>
<dbReference type="OrthoDB" id="4772942at2"/>
<keyword evidence="3 6" id="KW-0521">NADP</keyword>
<evidence type="ECO:0000256" key="4">
    <source>
        <dbReference type="ARBA" id="ARBA00023002"/>
    </source>
</evidence>
<comment type="function">
    <text evidence="6">Specifically catalyzes the NAD or NADP-dependent dehydrogenation of L-aspartate to iminoaspartate.</text>
</comment>
<dbReference type="SUPFAM" id="SSF51735">
    <property type="entry name" value="NAD(P)-binding Rossmann-fold domains"/>
    <property type="match status" value="1"/>
</dbReference>
<comment type="catalytic activity">
    <reaction evidence="6">
        <text>L-aspartate + NAD(+) + H2O = oxaloacetate + NH4(+) + NADH + H(+)</text>
        <dbReference type="Rhea" id="RHEA:11788"/>
        <dbReference type="ChEBI" id="CHEBI:15377"/>
        <dbReference type="ChEBI" id="CHEBI:15378"/>
        <dbReference type="ChEBI" id="CHEBI:16452"/>
        <dbReference type="ChEBI" id="CHEBI:28938"/>
        <dbReference type="ChEBI" id="CHEBI:29991"/>
        <dbReference type="ChEBI" id="CHEBI:57540"/>
        <dbReference type="ChEBI" id="CHEBI:57945"/>
        <dbReference type="EC" id="1.4.1.21"/>
    </reaction>
</comment>
<dbReference type="SUPFAM" id="SSF55347">
    <property type="entry name" value="Glyceraldehyde-3-phosphate dehydrogenase-like, C-terminal domain"/>
    <property type="match status" value="1"/>
</dbReference>
<evidence type="ECO:0000313" key="9">
    <source>
        <dbReference type="EMBL" id="TNM36179.1"/>
    </source>
</evidence>
<dbReference type="PANTHER" id="PTHR31873:SF6">
    <property type="entry name" value="ASPARTATE DEHYDROGENASE DOMAIN-CONTAINING PROTEIN"/>
    <property type="match status" value="1"/>
</dbReference>
<evidence type="ECO:0000256" key="6">
    <source>
        <dbReference type="HAMAP-Rule" id="MF_01265"/>
    </source>
</evidence>
<organism evidence="9 10">
    <name type="scientific">Nocardioides albidus</name>
    <dbReference type="NCBI Taxonomy" id="1517589"/>
    <lineage>
        <taxon>Bacteria</taxon>
        <taxon>Bacillati</taxon>
        <taxon>Actinomycetota</taxon>
        <taxon>Actinomycetes</taxon>
        <taxon>Propionibacteriales</taxon>
        <taxon>Nocardioidaceae</taxon>
        <taxon>Nocardioides</taxon>
    </lineage>
</organism>
<feature type="binding site" evidence="6">
    <location>
        <position position="114"/>
    </location>
    <ligand>
        <name>NAD(+)</name>
        <dbReference type="ChEBI" id="CHEBI:57540"/>
    </ligand>
</feature>
<dbReference type="Proteomes" id="UP000313231">
    <property type="component" value="Unassembled WGS sequence"/>
</dbReference>
<feature type="active site" evidence="6">
    <location>
        <position position="213"/>
    </location>
</feature>
<dbReference type="HAMAP" id="MF_01265">
    <property type="entry name" value="NadX"/>
    <property type="match status" value="1"/>
</dbReference>
<dbReference type="Pfam" id="PF01958">
    <property type="entry name" value="Asp_DH_C"/>
    <property type="match status" value="1"/>
</dbReference>
<evidence type="ECO:0000259" key="7">
    <source>
        <dbReference type="Pfam" id="PF01958"/>
    </source>
</evidence>
<proteinExistence type="inferred from homology"/>
<comment type="similarity">
    <text evidence="1 6">Belongs to the L-aspartate dehydrogenase family.</text>
</comment>
<dbReference type="GO" id="GO:0009435">
    <property type="term" value="P:NAD+ biosynthetic process"/>
    <property type="evidence" value="ECO:0007669"/>
    <property type="project" value="UniProtKB-UniRule"/>
</dbReference>
<dbReference type="PANTHER" id="PTHR31873">
    <property type="entry name" value="L-ASPARTATE DEHYDROGENASE-RELATED"/>
    <property type="match status" value="1"/>
</dbReference>
<keyword evidence="4 6" id="KW-0560">Oxidoreductase</keyword>
<dbReference type="UniPathway" id="UPA00253">
    <property type="reaction ID" value="UER00456"/>
</dbReference>
<gene>
    <name evidence="6" type="primary">nadX</name>
    <name evidence="9" type="ORF">FHP29_18495</name>
</gene>
<dbReference type="EC" id="1.4.1.21" evidence="6"/>
<dbReference type="AlphaFoldDB" id="A0A5C4VLG9"/>